<reference evidence="3" key="2">
    <citation type="submission" date="2021-10" db="EMBL/GenBank/DDBJ databases">
        <title>Phylogenomics reveals ancestral predisposition of the termite-cultivated fungus Termitomyces towards a domesticated lifestyle.</title>
        <authorList>
            <person name="Auxier B."/>
            <person name="Grum-Grzhimaylo A."/>
            <person name="Cardenas M.E."/>
            <person name="Lodge J.D."/>
            <person name="Laessoe T."/>
            <person name="Pedersen O."/>
            <person name="Smith M.E."/>
            <person name="Kuyper T.W."/>
            <person name="Franco-Molano E.A."/>
            <person name="Baroni T.J."/>
            <person name="Aanen D.K."/>
        </authorList>
    </citation>
    <scope>NUCLEOTIDE SEQUENCE</scope>
    <source>
        <strain evidence="3">D49</strain>
    </source>
</reference>
<evidence type="ECO:0000313" key="4">
    <source>
        <dbReference type="Proteomes" id="UP000717328"/>
    </source>
</evidence>
<gene>
    <name evidence="3" type="ORF">H0H81_009614</name>
</gene>
<feature type="compositionally biased region" description="Basic and acidic residues" evidence="1">
    <location>
        <begin position="222"/>
        <end position="233"/>
    </location>
</feature>
<comment type="caution">
    <text evidence="3">The sequence shown here is derived from an EMBL/GenBank/DDBJ whole genome shotgun (WGS) entry which is preliminary data.</text>
</comment>
<name>A0A9P7FVG5_9AGAR</name>
<feature type="transmembrane region" description="Helical" evidence="2">
    <location>
        <begin position="86"/>
        <end position="104"/>
    </location>
</feature>
<keyword evidence="2" id="KW-0812">Transmembrane</keyword>
<feature type="region of interest" description="Disordered" evidence="1">
    <location>
        <begin position="128"/>
        <end position="156"/>
    </location>
</feature>
<reference evidence="3" key="1">
    <citation type="submission" date="2021-02" db="EMBL/GenBank/DDBJ databases">
        <authorList>
            <person name="Nieuwenhuis M."/>
            <person name="Van De Peppel L.J.J."/>
        </authorList>
    </citation>
    <scope>NUCLEOTIDE SEQUENCE</scope>
    <source>
        <strain evidence="3">D49</strain>
    </source>
</reference>
<proteinExistence type="predicted"/>
<evidence type="ECO:0000313" key="3">
    <source>
        <dbReference type="EMBL" id="KAG5638843.1"/>
    </source>
</evidence>
<feature type="compositionally biased region" description="Polar residues" evidence="1">
    <location>
        <begin position="128"/>
        <end position="147"/>
    </location>
</feature>
<feature type="region of interest" description="Disordered" evidence="1">
    <location>
        <begin position="222"/>
        <end position="253"/>
    </location>
</feature>
<sequence>MSPCMNYPEPTPSIYSTYTLLGVSTAEAILLGPRAESTSLTSSSTTISPTTTTDTPFFPDPSTLTPPPPSSAEQAQSQSSALARAVLEYAILVVALVIISCVLLQRYSRLRRANLPLSRFFSRLSPSNSTSPFGASQNTRFPRTTGLSHPYGHRTRAADTDAAGRRLGGPGFDYSDHDGYIGDKDMLPAYDTSGGPPKYGDMELGVFPVRGAVGGEDLRSFSWHGDEMPHRLGQEPNPGVDAVTAPPVAHLHR</sequence>
<evidence type="ECO:0000256" key="2">
    <source>
        <dbReference type="SAM" id="Phobius"/>
    </source>
</evidence>
<evidence type="ECO:0000256" key="1">
    <source>
        <dbReference type="SAM" id="MobiDB-lite"/>
    </source>
</evidence>
<feature type="compositionally biased region" description="Low complexity" evidence="1">
    <location>
        <begin position="37"/>
        <end position="63"/>
    </location>
</feature>
<keyword evidence="2" id="KW-1133">Transmembrane helix</keyword>
<feature type="region of interest" description="Disordered" evidence="1">
    <location>
        <begin position="37"/>
        <end position="76"/>
    </location>
</feature>
<protein>
    <submittedName>
        <fullName evidence="3">Uncharacterized protein</fullName>
    </submittedName>
</protein>
<dbReference type="EMBL" id="JABCKI010005742">
    <property type="protein sequence ID" value="KAG5638843.1"/>
    <property type="molecule type" value="Genomic_DNA"/>
</dbReference>
<keyword evidence="2" id="KW-0472">Membrane</keyword>
<accession>A0A9P7FVG5</accession>
<dbReference type="AlphaFoldDB" id="A0A9P7FVG5"/>
<organism evidence="3 4">
    <name type="scientific">Sphagnurus paluster</name>
    <dbReference type="NCBI Taxonomy" id="117069"/>
    <lineage>
        <taxon>Eukaryota</taxon>
        <taxon>Fungi</taxon>
        <taxon>Dikarya</taxon>
        <taxon>Basidiomycota</taxon>
        <taxon>Agaricomycotina</taxon>
        <taxon>Agaricomycetes</taxon>
        <taxon>Agaricomycetidae</taxon>
        <taxon>Agaricales</taxon>
        <taxon>Tricholomatineae</taxon>
        <taxon>Lyophyllaceae</taxon>
        <taxon>Sphagnurus</taxon>
    </lineage>
</organism>
<dbReference type="OrthoDB" id="2974599at2759"/>
<keyword evidence="4" id="KW-1185">Reference proteome</keyword>
<dbReference type="Proteomes" id="UP000717328">
    <property type="component" value="Unassembled WGS sequence"/>
</dbReference>